<evidence type="ECO:0000256" key="1">
    <source>
        <dbReference type="SAM" id="Phobius"/>
    </source>
</evidence>
<proteinExistence type="predicted"/>
<reference evidence="2" key="1">
    <citation type="submission" date="2023-03" db="EMBL/GenBank/DDBJ databases">
        <title>Chitinimonas shenzhenensis gen. nov., sp. nov., a novel member of family Burkholderiaceae isolated from activated sludge collected in Shen Zhen, China.</title>
        <authorList>
            <person name="Wang X."/>
        </authorList>
    </citation>
    <scope>NUCLEOTIDE SEQUENCE</scope>
    <source>
        <strain evidence="2">DQS-5</strain>
    </source>
</reference>
<evidence type="ECO:0000313" key="2">
    <source>
        <dbReference type="EMBL" id="MDK2122452.1"/>
    </source>
</evidence>
<keyword evidence="1" id="KW-0812">Transmembrane</keyword>
<gene>
    <name evidence="2" type="ORF">PZA18_00140</name>
</gene>
<keyword evidence="1" id="KW-1133">Transmembrane helix</keyword>
<feature type="transmembrane region" description="Helical" evidence="1">
    <location>
        <begin position="53"/>
        <end position="70"/>
    </location>
</feature>
<keyword evidence="1" id="KW-0472">Membrane</keyword>
<keyword evidence="3" id="KW-1185">Reference proteome</keyword>
<dbReference type="RefSeq" id="WP_284098740.1">
    <property type="nucleotide sequence ID" value="NZ_JARRAF010000001.1"/>
</dbReference>
<comment type="caution">
    <text evidence="2">The sequence shown here is derived from an EMBL/GenBank/DDBJ whole genome shotgun (WGS) entry which is preliminary data.</text>
</comment>
<sequence>MAALPDIQQAASRQPGTIFSGGIGVRAGEWLDCPGKWMCQAKYNGLWIMLSKLFYLLLFLAAVPLAWHWLLRPEQRKAGRSVVVKVAWVLIVAAIVSVAWRVGRGI</sequence>
<feature type="transmembrane region" description="Helical" evidence="1">
    <location>
        <begin position="82"/>
        <end position="103"/>
    </location>
</feature>
<protein>
    <submittedName>
        <fullName evidence="2">Uncharacterized protein</fullName>
    </submittedName>
</protein>
<dbReference type="InterPro" id="IPR058186">
    <property type="entry name" value="MIGRI"/>
</dbReference>
<evidence type="ECO:0000313" key="3">
    <source>
        <dbReference type="Proteomes" id="UP001172778"/>
    </source>
</evidence>
<dbReference type="EMBL" id="JARRAF010000001">
    <property type="protein sequence ID" value="MDK2122452.1"/>
    <property type="molecule type" value="Genomic_DNA"/>
</dbReference>
<name>A0ABT7DQV3_9NEIS</name>
<dbReference type="Proteomes" id="UP001172778">
    <property type="component" value="Unassembled WGS sequence"/>
</dbReference>
<dbReference type="NCBIfam" id="NF047648">
    <property type="entry name" value="MIGRI_fam"/>
    <property type="match status" value="1"/>
</dbReference>
<accession>A0ABT7DQV3</accession>
<organism evidence="2 3">
    <name type="scientific">Parachitinimonas caeni</name>
    <dbReference type="NCBI Taxonomy" id="3031301"/>
    <lineage>
        <taxon>Bacteria</taxon>
        <taxon>Pseudomonadati</taxon>
        <taxon>Pseudomonadota</taxon>
        <taxon>Betaproteobacteria</taxon>
        <taxon>Neisseriales</taxon>
        <taxon>Chitinibacteraceae</taxon>
        <taxon>Parachitinimonas</taxon>
    </lineage>
</organism>